<dbReference type="AlphaFoldDB" id="A0A5C6VAX0"/>
<dbReference type="Pfam" id="PF02566">
    <property type="entry name" value="OsmC"/>
    <property type="match status" value="1"/>
</dbReference>
<comment type="caution">
    <text evidence="1">The sequence shown here is derived from an EMBL/GenBank/DDBJ whole genome shotgun (WGS) entry which is preliminary data.</text>
</comment>
<name>A0A5C6VAX0_9FLAO</name>
<accession>A0A5C6VAX0</accession>
<dbReference type="OrthoDB" id="9804010at2"/>
<dbReference type="PANTHER" id="PTHR34352">
    <property type="entry name" value="PROTEIN YHFA"/>
    <property type="match status" value="1"/>
</dbReference>
<evidence type="ECO:0000313" key="1">
    <source>
        <dbReference type="EMBL" id="TXC82030.1"/>
    </source>
</evidence>
<sequence length="137" mass="15433">MEINIVKSTEGEFTFHAQNENSTITLCAGEELSPGVAAFRPMQLVLVSLGSCMLIDVLNILQKQKIIPEDYDVQVTGTRAHAVPKVFKNITIHYKLKGNIPPRKVERAIGLSRDKYCSVYKMLYPTVEIFTKFSINE</sequence>
<dbReference type="InterPro" id="IPR036102">
    <property type="entry name" value="OsmC/Ohrsf"/>
</dbReference>
<reference evidence="1 2" key="1">
    <citation type="submission" date="2019-08" db="EMBL/GenBank/DDBJ databases">
        <title>Genome of Luteibaculum oceani JCM 18817.</title>
        <authorList>
            <person name="Bowman J.P."/>
        </authorList>
    </citation>
    <scope>NUCLEOTIDE SEQUENCE [LARGE SCALE GENOMIC DNA]</scope>
    <source>
        <strain evidence="1 2">JCM 18817</strain>
    </source>
</reference>
<proteinExistence type="predicted"/>
<dbReference type="SUPFAM" id="SSF82784">
    <property type="entry name" value="OsmC-like"/>
    <property type="match status" value="1"/>
</dbReference>
<keyword evidence="2" id="KW-1185">Reference proteome</keyword>
<gene>
    <name evidence="1" type="ORF">FRX97_02760</name>
</gene>
<dbReference type="InterPro" id="IPR015946">
    <property type="entry name" value="KH_dom-like_a/b"/>
</dbReference>
<evidence type="ECO:0000313" key="2">
    <source>
        <dbReference type="Proteomes" id="UP000321168"/>
    </source>
</evidence>
<dbReference type="EMBL" id="VORB01000002">
    <property type="protein sequence ID" value="TXC82030.1"/>
    <property type="molecule type" value="Genomic_DNA"/>
</dbReference>
<organism evidence="1 2">
    <name type="scientific">Luteibaculum oceani</name>
    <dbReference type="NCBI Taxonomy" id="1294296"/>
    <lineage>
        <taxon>Bacteria</taxon>
        <taxon>Pseudomonadati</taxon>
        <taxon>Bacteroidota</taxon>
        <taxon>Flavobacteriia</taxon>
        <taxon>Flavobacteriales</taxon>
        <taxon>Luteibaculaceae</taxon>
        <taxon>Luteibaculum</taxon>
    </lineage>
</organism>
<dbReference type="PANTHER" id="PTHR34352:SF1">
    <property type="entry name" value="PROTEIN YHFA"/>
    <property type="match status" value="1"/>
</dbReference>
<dbReference type="Gene3D" id="3.30.300.20">
    <property type="match status" value="1"/>
</dbReference>
<dbReference type="InterPro" id="IPR003718">
    <property type="entry name" value="OsmC/Ohr_fam"/>
</dbReference>
<dbReference type="Proteomes" id="UP000321168">
    <property type="component" value="Unassembled WGS sequence"/>
</dbReference>
<protein>
    <submittedName>
        <fullName evidence="1">OsmC family protein</fullName>
    </submittedName>
</protein>
<dbReference type="RefSeq" id="WP_147013152.1">
    <property type="nucleotide sequence ID" value="NZ_VORB01000002.1"/>
</dbReference>